<evidence type="ECO:0000313" key="2">
    <source>
        <dbReference type="EMBL" id="CAJ63956.1"/>
    </source>
</evidence>
<dbReference type="HOGENOM" id="CLU_2934769_0_0_11"/>
<feature type="region of interest" description="Disordered" evidence="1">
    <location>
        <begin position="1"/>
        <end position="29"/>
    </location>
</feature>
<proteinExistence type="predicted"/>
<protein>
    <submittedName>
        <fullName evidence="2">Uncharacterized protein</fullName>
    </submittedName>
</protein>
<accession>Q0REZ6</accession>
<reference evidence="2 3" key="1">
    <citation type="journal article" date="2007" name="Genome Res.">
        <title>Genome characteristics of facultatively symbiotic Frankia sp. strains reflect host range and host plant biogeography.</title>
        <authorList>
            <person name="Normand P."/>
            <person name="Lapierre P."/>
            <person name="Tisa L.S."/>
            <person name="Gogarten J.P."/>
            <person name="Alloisio N."/>
            <person name="Bagnarol E."/>
            <person name="Bassi C.A."/>
            <person name="Berry A.M."/>
            <person name="Bickhart D.M."/>
            <person name="Choisne N."/>
            <person name="Couloux A."/>
            <person name="Cournoyer B."/>
            <person name="Cruveiller S."/>
            <person name="Daubin V."/>
            <person name="Demange N."/>
            <person name="Francino M.P."/>
            <person name="Goltsman E."/>
            <person name="Huang Y."/>
            <person name="Kopp O.R."/>
            <person name="Labarre L."/>
            <person name="Lapidus A."/>
            <person name="Lavire C."/>
            <person name="Marechal J."/>
            <person name="Martinez M."/>
            <person name="Mastronunzio J.E."/>
            <person name="Mullin B.C."/>
            <person name="Niemann J."/>
            <person name="Pujic P."/>
            <person name="Rawnsley T."/>
            <person name="Rouy Z."/>
            <person name="Schenowitz C."/>
            <person name="Sellstedt A."/>
            <person name="Tavares F."/>
            <person name="Tomkins J.P."/>
            <person name="Vallenet D."/>
            <person name="Valverde C."/>
            <person name="Wall L.G."/>
            <person name="Wang Y."/>
            <person name="Medigue C."/>
            <person name="Benson D.R."/>
        </authorList>
    </citation>
    <scope>NUCLEOTIDE SEQUENCE [LARGE SCALE GENOMIC DNA]</scope>
    <source>
        <strain evidence="3">DSM 45986 / CECT 9034 / ACN14a</strain>
    </source>
</reference>
<dbReference type="EMBL" id="CT573213">
    <property type="protein sequence ID" value="CAJ63956.1"/>
    <property type="molecule type" value="Genomic_DNA"/>
</dbReference>
<keyword evidence="3" id="KW-1185">Reference proteome</keyword>
<sequence length="60" mass="6773">MGFVARRASSQPRRRFRGTGRAWGPGSERGRTVRFGIRLHVITRDRAEDGNRPFLPAAAH</sequence>
<evidence type="ECO:0000256" key="1">
    <source>
        <dbReference type="SAM" id="MobiDB-lite"/>
    </source>
</evidence>
<evidence type="ECO:0000313" key="3">
    <source>
        <dbReference type="Proteomes" id="UP000000657"/>
    </source>
</evidence>
<organism evidence="2 3">
    <name type="scientific">Frankia alni (strain DSM 45986 / CECT 9034 / ACN14a)</name>
    <dbReference type="NCBI Taxonomy" id="326424"/>
    <lineage>
        <taxon>Bacteria</taxon>
        <taxon>Bacillati</taxon>
        <taxon>Actinomycetota</taxon>
        <taxon>Actinomycetes</taxon>
        <taxon>Frankiales</taxon>
        <taxon>Frankiaceae</taxon>
        <taxon>Frankia</taxon>
    </lineage>
</organism>
<dbReference type="KEGG" id="fal:FRAAL5323"/>
<name>Q0REZ6_FRAAA</name>
<gene>
    <name evidence="2" type="ordered locus">FRAAL5323</name>
</gene>
<feature type="compositionally biased region" description="Low complexity" evidence="1">
    <location>
        <begin position="1"/>
        <end position="11"/>
    </location>
</feature>
<dbReference type="AlphaFoldDB" id="Q0REZ6"/>
<dbReference type="Proteomes" id="UP000000657">
    <property type="component" value="Chromosome"/>
</dbReference>